<dbReference type="InterPro" id="IPR003439">
    <property type="entry name" value="ABC_transporter-like_ATP-bd"/>
</dbReference>
<dbReference type="Pfam" id="PF17912">
    <property type="entry name" value="OB_MalK"/>
    <property type="match status" value="1"/>
</dbReference>
<dbReference type="PROSITE" id="PS50893">
    <property type="entry name" value="ABC_TRANSPORTER_2"/>
    <property type="match status" value="1"/>
</dbReference>
<evidence type="ECO:0000259" key="7">
    <source>
        <dbReference type="PROSITE" id="PS50893"/>
    </source>
</evidence>
<sequence>MAEVVLDKVNKLYDNGFHAVHDLSIDIADGEFIVLVGPSGCGKSTALRMIAGLEDISTGTLSIDDRVVNTLSSRERDIAMVFQSYALYPHMSVADNIAYGLKIRRMDKSEIQQRVKRAADMLELGPLLDRKPKQLSGGQRQRVAMGRAIVREPKVFLMDEPLSNLDAKLRVQMRAEIGQVQRDLNVTTIYVTHDQTEAMTMGDRVALMKAGVLQQLGAPQHLYDNPDNIFVAGFIGSPPMNMALATVDRTSEGVTVTMGGAEVTVPETVTSARPALVSYAGRQVAIGLRSEDMEDASLARDGASRATLSTTVSLTEALGSEIVVHFPVDAPRVVTEDTRALEEDAGTDDIPTTTSGNTWVASFSPRSRVRPGDTVQIALDAERLHYFDPDTGLAIRD</sequence>
<evidence type="ECO:0000256" key="2">
    <source>
        <dbReference type="ARBA" id="ARBA00022475"/>
    </source>
</evidence>
<evidence type="ECO:0000256" key="1">
    <source>
        <dbReference type="ARBA" id="ARBA00022448"/>
    </source>
</evidence>
<feature type="domain" description="ABC transporter" evidence="7">
    <location>
        <begin position="4"/>
        <end position="235"/>
    </location>
</feature>
<dbReference type="FunFam" id="3.40.50.300:FF:000042">
    <property type="entry name" value="Maltose/maltodextrin ABC transporter, ATP-binding protein"/>
    <property type="match status" value="1"/>
</dbReference>
<gene>
    <name evidence="8" type="ORF">SAMN04489844_1331</name>
</gene>
<dbReference type="InterPro" id="IPR027417">
    <property type="entry name" value="P-loop_NTPase"/>
</dbReference>
<dbReference type="PANTHER" id="PTHR43875">
    <property type="entry name" value="MALTODEXTRIN IMPORT ATP-BINDING PROTEIN MSMX"/>
    <property type="match status" value="1"/>
</dbReference>
<dbReference type="Proteomes" id="UP000198742">
    <property type="component" value="Unassembled WGS sequence"/>
</dbReference>
<dbReference type="GO" id="GO:0055052">
    <property type="term" value="C:ATP-binding cassette (ABC) transporter complex, substrate-binding subunit-containing"/>
    <property type="evidence" value="ECO:0007669"/>
    <property type="project" value="TreeGrafter"/>
</dbReference>
<dbReference type="SUPFAM" id="SSF50331">
    <property type="entry name" value="MOP-like"/>
    <property type="match status" value="1"/>
</dbReference>
<evidence type="ECO:0000256" key="5">
    <source>
        <dbReference type="ARBA" id="ARBA00022967"/>
    </source>
</evidence>
<keyword evidence="4 8" id="KW-0067">ATP-binding</keyword>
<evidence type="ECO:0000256" key="3">
    <source>
        <dbReference type="ARBA" id="ARBA00022741"/>
    </source>
</evidence>
<dbReference type="CDD" id="cd03301">
    <property type="entry name" value="ABC_MalK_N"/>
    <property type="match status" value="1"/>
</dbReference>
<dbReference type="STRING" id="402596.SAMN04489844_1331"/>
<reference evidence="9" key="1">
    <citation type="submission" date="2016-10" db="EMBL/GenBank/DDBJ databases">
        <authorList>
            <person name="Varghese N."/>
            <person name="Submissions S."/>
        </authorList>
    </citation>
    <scope>NUCLEOTIDE SEQUENCE [LARGE SCALE GENOMIC DNA]</scope>
    <source>
        <strain evidence="9">DSM 22017</strain>
    </source>
</reference>
<dbReference type="RefSeq" id="WP_090968406.1">
    <property type="nucleotide sequence ID" value="NZ_FNRT01000002.1"/>
</dbReference>
<keyword evidence="6" id="KW-0472">Membrane</keyword>
<dbReference type="Pfam" id="PF00005">
    <property type="entry name" value="ABC_tran"/>
    <property type="match status" value="1"/>
</dbReference>
<dbReference type="Gene3D" id="2.40.50.100">
    <property type="match status" value="2"/>
</dbReference>
<accession>A0A1H4NAF6</accession>
<protein>
    <submittedName>
        <fullName evidence="8">Carbohydrate ABC transporter ATP-binding protein, CUT1 family</fullName>
    </submittedName>
</protein>
<dbReference type="Gene3D" id="2.40.50.140">
    <property type="entry name" value="Nucleic acid-binding proteins"/>
    <property type="match status" value="1"/>
</dbReference>
<dbReference type="Gene3D" id="3.40.50.300">
    <property type="entry name" value="P-loop containing nucleotide triphosphate hydrolases"/>
    <property type="match status" value="1"/>
</dbReference>
<dbReference type="InterPro" id="IPR012340">
    <property type="entry name" value="NA-bd_OB-fold"/>
</dbReference>
<organism evidence="8 9">
    <name type="scientific">Nocardioides exalbidus</name>
    <dbReference type="NCBI Taxonomy" id="402596"/>
    <lineage>
        <taxon>Bacteria</taxon>
        <taxon>Bacillati</taxon>
        <taxon>Actinomycetota</taxon>
        <taxon>Actinomycetes</taxon>
        <taxon>Propionibacteriales</taxon>
        <taxon>Nocardioidaceae</taxon>
        <taxon>Nocardioides</taxon>
    </lineage>
</organism>
<dbReference type="PROSITE" id="PS00211">
    <property type="entry name" value="ABC_TRANSPORTER_1"/>
    <property type="match status" value="1"/>
</dbReference>
<evidence type="ECO:0000256" key="6">
    <source>
        <dbReference type="ARBA" id="ARBA00023136"/>
    </source>
</evidence>
<keyword evidence="1" id="KW-0813">Transport</keyword>
<dbReference type="InterPro" id="IPR003593">
    <property type="entry name" value="AAA+_ATPase"/>
</dbReference>
<keyword evidence="5" id="KW-1278">Translocase</keyword>
<dbReference type="NCBIfam" id="NF008653">
    <property type="entry name" value="PRK11650.1"/>
    <property type="match status" value="1"/>
</dbReference>
<dbReference type="EMBL" id="FNRT01000002">
    <property type="protein sequence ID" value="SEB92256.1"/>
    <property type="molecule type" value="Genomic_DNA"/>
</dbReference>
<keyword evidence="2" id="KW-1003">Cell membrane</keyword>
<evidence type="ECO:0000313" key="9">
    <source>
        <dbReference type="Proteomes" id="UP000198742"/>
    </source>
</evidence>
<dbReference type="GO" id="GO:0005524">
    <property type="term" value="F:ATP binding"/>
    <property type="evidence" value="ECO:0007669"/>
    <property type="project" value="UniProtKB-KW"/>
</dbReference>
<dbReference type="InterPro" id="IPR015855">
    <property type="entry name" value="ABC_transpr_MalK-like"/>
</dbReference>
<dbReference type="GO" id="GO:0016887">
    <property type="term" value="F:ATP hydrolysis activity"/>
    <property type="evidence" value="ECO:0007669"/>
    <property type="project" value="InterPro"/>
</dbReference>
<keyword evidence="9" id="KW-1185">Reference proteome</keyword>
<dbReference type="GO" id="GO:0140359">
    <property type="term" value="F:ABC-type transporter activity"/>
    <property type="evidence" value="ECO:0007669"/>
    <property type="project" value="InterPro"/>
</dbReference>
<dbReference type="PANTHER" id="PTHR43875:SF15">
    <property type="entry name" value="TREHALOSE IMPORT ATP-BINDING PROTEIN SUGC"/>
    <property type="match status" value="1"/>
</dbReference>
<evidence type="ECO:0000256" key="4">
    <source>
        <dbReference type="ARBA" id="ARBA00022840"/>
    </source>
</evidence>
<dbReference type="InterPro" id="IPR017871">
    <property type="entry name" value="ABC_transporter-like_CS"/>
</dbReference>
<dbReference type="SMART" id="SM00382">
    <property type="entry name" value="AAA"/>
    <property type="match status" value="1"/>
</dbReference>
<dbReference type="GO" id="GO:0008643">
    <property type="term" value="P:carbohydrate transport"/>
    <property type="evidence" value="ECO:0007669"/>
    <property type="project" value="InterPro"/>
</dbReference>
<evidence type="ECO:0000313" key="8">
    <source>
        <dbReference type="EMBL" id="SEB92256.1"/>
    </source>
</evidence>
<name>A0A1H4NAF6_9ACTN</name>
<proteinExistence type="predicted"/>
<dbReference type="InterPro" id="IPR040582">
    <property type="entry name" value="OB_MalK-like"/>
</dbReference>
<dbReference type="InterPro" id="IPR008995">
    <property type="entry name" value="Mo/tungstate-bd_C_term_dom"/>
</dbReference>
<dbReference type="AlphaFoldDB" id="A0A1H4NAF6"/>
<keyword evidence="3" id="KW-0547">Nucleotide-binding</keyword>
<dbReference type="SUPFAM" id="SSF52540">
    <property type="entry name" value="P-loop containing nucleoside triphosphate hydrolases"/>
    <property type="match status" value="1"/>
</dbReference>
<dbReference type="OrthoDB" id="7838608at2"/>
<dbReference type="InterPro" id="IPR047641">
    <property type="entry name" value="ABC_transpr_MalK/UgpC-like"/>
</dbReference>